<evidence type="ECO:0000256" key="1">
    <source>
        <dbReference type="HAMAP-Rule" id="MF_00676"/>
    </source>
</evidence>
<comment type="caution">
    <text evidence="2">The sequence shown here is derived from an EMBL/GenBank/DDBJ whole genome shotgun (WGS) entry which is preliminary data.</text>
</comment>
<comment type="similarity">
    <text evidence="1">Belongs to the UPF0260 family.</text>
</comment>
<evidence type="ECO:0000313" key="2">
    <source>
        <dbReference type="EMBL" id="RCK24026.1"/>
    </source>
</evidence>
<dbReference type="InterPro" id="IPR005358">
    <property type="entry name" value="Puta_zinc/iron-chelating_dom"/>
</dbReference>
<proteinExistence type="inferred from homology"/>
<dbReference type="AlphaFoldDB" id="A0A367VFR0"/>
<dbReference type="PANTHER" id="PTHR37421:SF1">
    <property type="entry name" value="UPF0260 PROTEIN YCGN"/>
    <property type="match status" value="1"/>
</dbReference>
<dbReference type="Pfam" id="PF03692">
    <property type="entry name" value="CxxCxxCC"/>
    <property type="match status" value="1"/>
</dbReference>
<name>A0A367VFR0_9PROT</name>
<organism evidence="2 3">
    <name type="scientific">Thalassospira profundimaris</name>
    <dbReference type="NCBI Taxonomy" id="502049"/>
    <lineage>
        <taxon>Bacteria</taxon>
        <taxon>Pseudomonadati</taxon>
        <taxon>Pseudomonadota</taxon>
        <taxon>Alphaproteobacteria</taxon>
        <taxon>Rhodospirillales</taxon>
        <taxon>Thalassospiraceae</taxon>
        <taxon>Thalassospira</taxon>
    </lineage>
</organism>
<dbReference type="Proteomes" id="UP000253061">
    <property type="component" value="Unassembled WGS sequence"/>
</dbReference>
<dbReference type="PIRSF" id="PIRSF006173">
    <property type="entry name" value="UCP006173"/>
    <property type="match status" value="1"/>
</dbReference>
<dbReference type="NCBIfam" id="NF003501">
    <property type="entry name" value="PRK05170.1-5"/>
    <property type="match status" value="1"/>
</dbReference>
<dbReference type="NCBIfam" id="NF003507">
    <property type="entry name" value="PRK05170.2-5"/>
    <property type="match status" value="1"/>
</dbReference>
<reference evidence="2 3" key="1">
    <citation type="submission" date="2014-07" db="EMBL/GenBank/DDBJ databases">
        <title>Draft genome sequence of Thalassospira profundimaris R8-17.</title>
        <authorList>
            <person name="Lai Q."/>
            <person name="Shao Z."/>
        </authorList>
    </citation>
    <scope>NUCLEOTIDE SEQUENCE [LARGE SCALE GENOMIC DNA]</scope>
    <source>
        <strain evidence="2 3">R8-17</strain>
    </source>
</reference>
<dbReference type="HAMAP" id="MF_00676">
    <property type="entry name" value="UPF0260"/>
    <property type="match status" value="1"/>
</dbReference>
<dbReference type="RefSeq" id="WP_062957191.1">
    <property type="nucleotide sequence ID" value="NZ_JPWB01000002.1"/>
</dbReference>
<gene>
    <name evidence="2" type="ORF">TH6_04725</name>
</gene>
<dbReference type="EMBL" id="JPWB01000002">
    <property type="protein sequence ID" value="RCK24026.1"/>
    <property type="molecule type" value="Genomic_DNA"/>
</dbReference>
<evidence type="ECO:0000313" key="3">
    <source>
        <dbReference type="Proteomes" id="UP000253061"/>
    </source>
</evidence>
<dbReference type="InterPro" id="IPR008228">
    <property type="entry name" value="UCP006173"/>
</dbReference>
<protein>
    <recommendedName>
        <fullName evidence="1">UPF0260 protein TH6_04725</fullName>
    </recommendedName>
</protein>
<accession>A0A367VFR0</accession>
<sequence length="154" mass="17569">MDSKDRALLPPEPFWETKTLADMTQDEWESLCDGCGKCCLHKLQDEEDDFVYYTSVACRLLDCHTCRCKDYPNRTQHVPDCVQLSKENVETLSWMPSTCAYRLMAEGKPLPDWHPLKTGVPDSAIMAGMSVRGMAIPEDEAHPDLTRYIVKWPA</sequence>
<dbReference type="PANTHER" id="PTHR37421">
    <property type="entry name" value="UPF0260 PROTEIN YCGN"/>
    <property type="match status" value="1"/>
</dbReference>